<keyword evidence="7" id="KW-0460">Magnesium</keyword>
<keyword evidence="5" id="KW-0227">DNA damage</keyword>
<keyword evidence="4" id="KW-0479">Metal-binding</keyword>
<dbReference type="InterPro" id="IPR005135">
    <property type="entry name" value="Endo/exonuclease/phosphatase"/>
</dbReference>
<evidence type="ECO:0000256" key="1">
    <source>
        <dbReference type="ARBA" id="ARBA00001936"/>
    </source>
</evidence>
<dbReference type="Gene3D" id="3.60.10.10">
    <property type="entry name" value="Endonuclease/exonuclease/phosphatase"/>
    <property type="match status" value="1"/>
</dbReference>
<dbReference type="RefSeq" id="WP_232226383.1">
    <property type="nucleotide sequence ID" value="NZ_BAAAOW010000002.1"/>
</dbReference>
<evidence type="ECO:0000259" key="9">
    <source>
        <dbReference type="Pfam" id="PF03372"/>
    </source>
</evidence>
<accession>Z9JRK7</accession>
<dbReference type="PANTHER" id="PTHR15822:SF4">
    <property type="entry name" value="TYROSYL-DNA PHOSPHODIESTERASE 2"/>
    <property type="match status" value="1"/>
</dbReference>
<comment type="caution">
    <text evidence="10">The sequence shown here is derived from an EMBL/GenBank/DDBJ whole genome shotgun (WGS) entry which is preliminary data.</text>
</comment>
<feature type="domain" description="Endonuclease/exonuclease/phosphatase" evidence="9">
    <location>
        <begin position="9"/>
        <end position="227"/>
    </location>
</feature>
<dbReference type="GO" id="GO:0004527">
    <property type="term" value="F:exonuclease activity"/>
    <property type="evidence" value="ECO:0007669"/>
    <property type="project" value="UniProtKB-KW"/>
</dbReference>
<proteinExistence type="predicted"/>
<dbReference type="PANTHER" id="PTHR15822">
    <property type="entry name" value="TRAF AND TNF RECEPTOR-ASSOCIATED PROTEIN"/>
    <property type="match status" value="1"/>
</dbReference>
<dbReference type="InterPro" id="IPR051547">
    <property type="entry name" value="TDP2-like"/>
</dbReference>
<keyword evidence="3" id="KW-0540">Nuclease</keyword>
<dbReference type="AlphaFoldDB" id="Z9JRK7"/>
<dbReference type="Pfam" id="PF03372">
    <property type="entry name" value="Exo_endo_phos"/>
    <property type="match status" value="1"/>
</dbReference>
<dbReference type="eggNOG" id="COG3568">
    <property type="taxonomic scope" value="Bacteria"/>
</dbReference>
<dbReference type="GO" id="GO:0004519">
    <property type="term" value="F:endonuclease activity"/>
    <property type="evidence" value="ECO:0007669"/>
    <property type="project" value="UniProtKB-KW"/>
</dbReference>
<keyword evidence="8" id="KW-0234">DNA repair</keyword>
<dbReference type="STRING" id="396014.BF93_01980"/>
<dbReference type="InterPro" id="IPR036691">
    <property type="entry name" value="Endo/exonu/phosph_ase_sf"/>
</dbReference>
<dbReference type="EMBL" id="JDYK01000013">
    <property type="protein sequence ID" value="EWS80643.1"/>
    <property type="molecule type" value="Genomic_DNA"/>
</dbReference>
<comment type="cofactor">
    <cofactor evidence="1">
        <name>Mn(2+)</name>
        <dbReference type="ChEBI" id="CHEBI:29035"/>
    </cofactor>
</comment>
<evidence type="ECO:0000313" key="11">
    <source>
        <dbReference type="Proteomes" id="UP000023067"/>
    </source>
</evidence>
<comment type="cofactor">
    <cofactor evidence="2">
        <name>Mg(2+)</name>
        <dbReference type="ChEBI" id="CHEBI:18420"/>
    </cofactor>
</comment>
<sequence length="248" mass="26263">MTAWDLRVMTWNVRGLRDDPAALADAVRDLAPDLLLLQESPQVLLPTARLRWLARRMGLRVLLGGRLARGLAILASPEAAGQLLRRGIVPVPQRITDANSVFPRGIAAVRLSVPGGGDLVVADVHLALDEAHRLVHVHRLMGLIAGSGAAVIVAGDLNERPEAAAWSELATVLHDPGAAAGEPTFPARRPSARIDAVLTSEELHASVRVVRSTPSVSRERLAGATDHLPVLAQVTVPGRRAAAPSASR</sequence>
<evidence type="ECO:0000256" key="3">
    <source>
        <dbReference type="ARBA" id="ARBA00022722"/>
    </source>
</evidence>
<evidence type="ECO:0000256" key="2">
    <source>
        <dbReference type="ARBA" id="ARBA00001946"/>
    </source>
</evidence>
<reference evidence="10 11" key="1">
    <citation type="submission" date="2014-02" db="EMBL/GenBank/DDBJ databases">
        <title>Genome sequence of Brachybacterium phenoliresistens strain W13A50.</title>
        <authorList>
            <person name="Wang X."/>
        </authorList>
    </citation>
    <scope>NUCLEOTIDE SEQUENCE [LARGE SCALE GENOMIC DNA]</scope>
    <source>
        <strain evidence="10 11">W13A50</strain>
    </source>
</reference>
<keyword evidence="10" id="KW-0255">Endonuclease</keyword>
<evidence type="ECO:0000256" key="6">
    <source>
        <dbReference type="ARBA" id="ARBA00022801"/>
    </source>
</evidence>
<name>Z9JRK7_9MICO</name>
<dbReference type="PATRIC" id="fig|396014.3.peg.2431"/>
<keyword evidence="6" id="KW-0378">Hydrolase</keyword>
<keyword evidence="11" id="KW-1185">Reference proteome</keyword>
<evidence type="ECO:0000256" key="8">
    <source>
        <dbReference type="ARBA" id="ARBA00023204"/>
    </source>
</evidence>
<evidence type="ECO:0000256" key="7">
    <source>
        <dbReference type="ARBA" id="ARBA00022842"/>
    </source>
</evidence>
<dbReference type="GO" id="GO:0006281">
    <property type="term" value="P:DNA repair"/>
    <property type="evidence" value="ECO:0007669"/>
    <property type="project" value="UniProtKB-KW"/>
</dbReference>
<evidence type="ECO:0000313" key="10">
    <source>
        <dbReference type="EMBL" id="EWS80643.1"/>
    </source>
</evidence>
<dbReference type="SUPFAM" id="SSF56219">
    <property type="entry name" value="DNase I-like"/>
    <property type="match status" value="1"/>
</dbReference>
<dbReference type="HOGENOM" id="CLU_093435_0_0_11"/>
<organism evidence="10 11">
    <name type="scientific">Brachybacterium phenoliresistens</name>
    <dbReference type="NCBI Taxonomy" id="396014"/>
    <lineage>
        <taxon>Bacteria</taxon>
        <taxon>Bacillati</taxon>
        <taxon>Actinomycetota</taxon>
        <taxon>Actinomycetes</taxon>
        <taxon>Micrococcales</taxon>
        <taxon>Dermabacteraceae</taxon>
        <taxon>Brachybacterium</taxon>
    </lineage>
</organism>
<dbReference type="GO" id="GO:0046872">
    <property type="term" value="F:metal ion binding"/>
    <property type="evidence" value="ECO:0007669"/>
    <property type="project" value="UniProtKB-KW"/>
</dbReference>
<protein>
    <submittedName>
        <fullName evidence="10">Endonuclease/exonuclease/phosphatase</fullName>
    </submittedName>
</protein>
<keyword evidence="10" id="KW-0269">Exonuclease</keyword>
<dbReference type="Proteomes" id="UP000023067">
    <property type="component" value="Unassembled WGS sequence"/>
</dbReference>
<evidence type="ECO:0000256" key="4">
    <source>
        <dbReference type="ARBA" id="ARBA00022723"/>
    </source>
</evidence>
<gene>
    <name evidence="10" type="ORF">BF93_01980</name>
</gene>
<evidence type="ECO:0000256" key="5">
    <source>
        <dbReference type="ARBA" id="ARBA00022763"/>
    </source>
</evidence>